<dbReference type="GO" id="GO:0005829">
    <property type="term" value="C:cytosol"/>
    <property type="evidence" value="ECO:0007669"/>
    <property type="project" value="TreeGrafter"/>
</dbReference>
<keyword evidence="16" id="KW-1185">Reference proteome</keyword>
<dbReference type="PROSITE" id="PS00766">
    <property type="entry name" value="THF_DHG_CYH_1"/>
    <property type="match status" value="1"/>
</dbReference>
<dbReference type="OrthoDB" id="9803580at2"/>
<dbReference type="RefSeq" id="WP_026850704.1">
    <property type="nucleotide sequence ID" value="NZ_CP011454.1"/>
</dbReference>
<sequence length="298" mass="31079">MRAELIDGKAIAETIRHEVAADVTRLAAHGIIPGLTVVLVGDDAASATYVGAKEKASKAAGMQGETLRLPASTTQAELLTVVERLNVDPSVHGILVQMPLPSHIDPDTVIRHILPEKDVDGFHPVNVGKLLIGHTDGFVSCTPAGVIELLVRSGVDTRGAEAVIVGRSNIVGKPMAALLVQGRAGGDATVTICHSRTKDLAFHTRRADILIAAIGRAEMITGDMIKPGAVVIDVGMNTKPDATKAKGTRLCGDVHFESAVHVASKITPVPGGVGPMTIAMLLRNTVRAAERTLAVAAR</sequence>
<proteinExistence type="inferred from homology"/>
<dbReference type="Proteomes" id="UP000076404">
    <property type="component" value="Chromosome"/>
</dbReference>
<keyword evidence="8 12" id="KW-0560">Oxidoreductase</keyword>
<organism evidence="15 16">
    <name type="scientific">Gemmatimonas phototrophica</name>
    <dbReference type="NCBI Taxonomy" id="1379270"/>
    <lineage>
        <taxon>Bacteria</taxon>
        <taxon>Pseudomonadati</taxon>
        <taxon>Gemmatimonadota</taxon>
        <taxon>Gemmatimonadia</taxon>
        <taxon>Gemmatimonadales</taxon>
        <taxon>Gemmatimonadaceae</taxon>
        <taxon>Gemmatimonas</taxon>
    </lineage>
</organism>
<dbReference type="STRING" id="1379270.GEMMAAP_09710"/>
<evidence type="ECO:0000259" key="13">
    <source>
        <dbReference type="Pfam" id="PF00763"/>
    </source>
</evidence>
<dbReference type="Gene3D" id="3.40.50.10860">
    <property type="entry name" value="Leucine Dehydrogenase, chain A, domain 1"/>
    <property type="match status" value="1"/>
</dbReference>
<keyword evidence="7 12" id="KW-0521">NADP</keyword>
<comment type="function">
    <text evidence="12">Catalyzes the oxidation of 5,10-methylenetetrahydrofolate to 5,10-methenyltetrahydrofolate and then the hydrolysis of 5,10-methenyltetrahydrofolate to 10-formyltetrahydrofolate.</text>
</comment>
<keyword evidence="4 12" id="KW-0028">Amino-acid biosynthesis</keyword>
<dbReference type="GO" id="GO:0035999">
    <property type="term" value="P:tetrahydrofolate interconversion"/>
    <property type="evidence" value="ECO:0007669"/>
    <property type="project" value="UniProtKB-UniRule"/>
</dbReference>
<dbReference type="PRINTS" id="PR00085">
    <property type="entry name" value="THFDHDRGNASE"/>
</dbReference>
<dbReference type="Pfam" id="PF00763">
    <property type="entry name" value="THF_DHG_CYH"/>
    <property type="match status" value="1"/>
</dbReference>
<dbReference type="eggNOG" id="COG0190">
    <property type="taxonomic scope" value="Bacteria"/>
</dbReference>
<dbReference type="PANTHER" id="PTHR48099">
    <property type="entry name" value="C-1-TETRAHYDROFOLATE SYNTHASE, CYTOPLASMIC-RELATED"/>
    <property type="match status" value="1"/>
</dbReference>
<evidence type="ECO:0000256" key="11">
    <source>
        <dbReference type="ARBA" id="ARBA00023268"/>
    </source>
</evidence>
<dbReference type="SUPFAM" id="SSF51735">
    <property type="entry name" value="NAD(P)-binding Rossmann-fold domains"/>
    <property type="match status" value="1"/>
</dbReference>
<evidence type="ECO:0000256" key="7">
    <source>
        <dbReference type="ARBA" id="ARBA00022857"/>
    </source>
</evidence>
<feature type="domain" description="Tetrahydrofolate dehydrogenase/cyclohydrolase catalytic" evidence="13">
    <location>
        <begin position="6"/>
        <end position="120"/>
    </location>
</feature>
<dbReference type="PANTHER" id="PTHR48099:SF5">
    <property type="entry name" value="C-1-TETRAHYDROFOLATE SYNTHASE, CYTOPLASMIC"/>
    <property type="match status" value="1"/>
</dbReference>
<dbReference type="PROSITE" id="PS00767">
    <property type="entry name" value="THF_DHG_CYH_2"/>
    <property type="match status" value="1"/>
</dbReference>
<dbReference type="GO" id="GO:0004477">
    <property type="term" value="F:methenyltetrahydrofolate cyclohydrolase activity"/>
    <property type="evidence" value="ECO:0007669"/>
    <property type="project" value="UniProtKB-UniRule"/>
</dbReference>
<reference evidence="15 16" key="2">
    <citation type="journal article" date="2016" name="Environ. Microbiol. Rep.">
        <title>Metagenomic evidence for the presence of phototrophic Gemmatimonadetes bacteria in diverse environments.</title>
        <authorList>
            <person name="Zeng Y."/>
            <person name="Baumbach J."/>
            <person name="Barbosa E.G."/>
            <person name="Azevedo V."/>
            <person name="Zhang C."/>
            <person name="Koblizek M."/>
        </authorList>
    </citation>
    <scope>NUCLEOTIDE SEQUENCE [LARGE SCALE GENOMIC DNA]</scope>
    <source>
        <strain evidence="15 16">AP64</strain>
    </source>
</reference>
<dbReference type="InterPro" id="IPR046346">
    <property type="entry name" value="Aminoacid_DH-like_N_sf"/>
</dbReference>
<evidence type="ECO:0000256" key="1">
    <source>
        <dbReference type="ARBA" id="ARBA00004777"/>
    </source>
</evidence>
<dbReference type="InterPro" id="IPR020867">
    <property type="entry name" value="THF_DH/CycHdrlase_CS"/>
</dbReference>
<dbReference type="GO" id="GO:0006164">
    <property type="term" value="P:purine nucleotide biosynthetic process"/>
    <property type="evidence" value="ECO:0007669"/>
    <property type="project" value="UniProtKB-KW"/>
</dbReference>
<dbReference type="UniPathway" id="UPA00193"/>
<dbReference type="HAMAP" id="MF_01576">
    <property type="entry name" value="THF_DHG_CYH"/>
    <property type="match status" value="1"/>
</dbReference>
<keyword evidence="6 12" id="KW-0378">Hydrolase</keyword>
<dbReference type="AlphaFoldDB" id="A0A143BKK6"/>
<comment type="similarity">
    <text evidence="12">Belongs to the tetrahydrofolate dehydrogenase/cyclohydrolase family.</text>
</comment>
<dbReference type="EMBL" id="CP011454">
    <property type="protein sequence ID" value="AMW05030.1"/>
    <property type="molecule type" value="Genomic_DNA"/>
</dbReference>
<keyword evidence="11 12" id="KW-0511">Multifunctional enzyme</keyword>
<feature type="binding site" evidence="12">
    <location>
        <begin position="166"/>
        <end position="168"/>
    </location>
    <ligand>
        <name>NADP(+)</name>
        <dbReference type="ChEBI" id="CHEBI:58349"/>
    </ligand>
</feature>
<comment type="catalytic activity">
    <reaction evidence="12">
        <text>(6R)-5,10-methylene-5,6,7,8-tetrahydrofolate + NADP(+) = (6R)-5,10-methenyltetrahydrofolate + NADPH</text>
        <dbReference type="Rhea" id="RHEA:22812"/>
        <dbReference type="ChEBI" id="CHEBI:15636"/>
        <dbReference type="ChEBI" id="CHEBI:57455"/>
        <dbReference type="ChEBI" id="CHEBI:57783"/>
        <dbReference type="ChEBI" id="CHEBI:58349"/>
        <dbReference type="EC" id="1.5.1.5"/>
    </reaction>
</comment>
<keyword evidence="3 12" id="KW-0554">One-carbon metabolism</keyword>
<evidence type="ECO:0000256" key="8">
    <source>
        <dbReference type="ARBA" id="ARBA00023002"/>
    </source>
</evidence>
<gene>
    <name evidence="12" type="primary">folD</name>
    <name evidence="15" type="ORF">GEMMAAP_09710</name>
</gene>
<dbReference type="GO" id="GO:0009086">
    <property type="term" value="P:methionine biosynthetic process"/>
    <property type="evidence" value="ECO:0007669"/>
    <property type="project" value="UniProtKB-KW"/>
</dbReference>
<dbReference type="GO" id="GO:0000105">
    <property type="term" value="P:L-histidine biosynthetic process"/>
    <property type="evidence" value="ECO:0007669"/>
    <property type="project" value="UniProtKB-KW"/>
</dbReference>
<dbReference type="KEGG" id="gph:GEMMAAP_09710"/>
<dbReference type="InterPro" id="IPR020631">
    <property type="entry name" value="THF_DH/CycHdrlase_NAD-bd_dom"/>
</dbReference>
<dbReference type="FunFam" id="3.40.50.10860:FF:000005">
    <property type="entry name" value="C-1-tetrahydrofolate synthase, cytoplasmic, putative"/>
    <property type="match status" value="1"/>
</dbReference>
<dbReference type="InterPro" id="IPR036291">
    <property type="entry name" value="NAD(P)-bd_dom_sf"/>
</dbReference>
<comment type="pathway">
    <text evidence="1 12">One-carbon metabolism; tetrahydrofolate interconversion.</text>
</comment>
<dbReference type="FunFam" id="3.40.50.720:FF:000006">
    <property type="entry name" value="Bifunctional protein FolD"/>
    <property type="match status" value="1"/>
</dbReference>
<dbReference type="CDD" id="cd01080">
    <property type="entry name" value="NAD_bind_m-THF_DH_Cyclohyd"/>
    <property type="match status" value="1"/>
</dbReference>
<feature type="domain" description="Tetrahydrofolate dehydrogenase/cyclohydrolase NAD(P)-binding" evidence="14">
    <location>
        <begin position="140"/>
        <end position="291"/>
    </location>
</feature>
<reference evidence="15 16" key="1">
    <citation type="journal article" date="2014" name="Proc. Natl. Acad. Sci. U.S.A.">
        <title>Functional type 2 photosynthetic reaction centers found in the rare bacterial phylum Gemmatimonadetes.</title>
        <authorList>
            <person name="Zeng Y."/>
            <person name="Feng F."/>
            <person name="Medova H."/>
            <person name="Dean J."/>
            <person name="Koblizek M."/>
        </authorList>
    </citation>
    <scope>NUCLEOTIDE SEQUENCE [LARGE SCALE GENOMIC DNA]</scope>
    <source>
        <strain evidence="15 16">AP64</strain>
    </source>
</reference>
<accession>A0A143BKK6</accession>
<comment type="subunit">
    <text evidence="2 12">Homodimer.</text>
</comment>
<dbReference type="GO" id="GO:0004488">
    <property type="term" value="F:methylenetetrahydrofolate dehydrogenase (NADP+) activity"/>
    <property type="evidence" value="ECO:0007669"/>
    <property type="project" value="UniProtKB-UniRule"/>
</dbReference>
<evidence type="ECO:0000256" key="2">
    <source>
        <dbReference type="ARBA" id="ARBA00011738"/>
    </source>
</evidence>
<protein>
    <recommendedName>
        <fullName evidence="12">Bifunctional protein FolD</fullName>
    </recommendedName>
    <domain>
        <recommendedName>
            <fullName evidence="12">Methylenetetrahydrofolate dehydrogenase</fullName>
            <ecNumber evidence="12">1.5.1.5</ecNumber>
        </recommendedName>
    </domain>
    <domain>
        <recommendedName>
            <fullName evidence="12">Methenyltetrahydrofolate cyclohydrolase</fullName>
            <ecNumber evidence="12">3.5.4.9</ecNumber>
        </recommendedName>
    </domain>
</protein>
<keyword evidence="10 12" id="KW-0486">Methionine biosynthesis</keyword>
<dbReference type="EC" id="1.5.1.5" evidence="12"/>
<evidence type="ECO:0000256" key="12">
    <source>
        <dbReference type="HAMAP-Rule" id="MF_01576"/>
    </source>
</evidence>
<comment type="catalytic activity">
    <reaction evidence="12">
        <text>(6R)-5,10-methenyltetrahydrofolate + H2O = (6R)-10-formyltetrahydrofolate + H(+)</text>
        <dbReference type="Rhea" id="RHEA:23700"/>
        <dbReference type="ChEBI" id="CHEBI:15377"/>
        <dbReference type="ChEBI" id="CHEBI:15378"/>
        <dbReference type="ChEBI" id="CHEBI:57455"/>
        <dbReference type="ChEBI" id="CHEBI:195366"/>
        <dbReference type="EC" id="3.5.4.9"/>
    </reaction>
</comment>
<evidence type="ECO:0000256" key="5">
    <source>
        <dbReference type="ARBA" id="ARBA00022755"/>
    </source>
</evidence>
<dbReference type="InterPro" id="IPR000672">
    <property type="entry name" value="THF_DH/CycHdrlase"/>
</dbReference>
<comment type="caution">
    <text evidence="12">Lacks conserved residue(s) required for the propagation of feature annotation.</text>
</comment>
<dbReference type="EC" id="3.5.4.9" evidence="12"/>
<keyword evidence="9 12" id="KW-0368">Histidine biosynthesis</keyword>
<evidence type="ECO:0000256" key="3">
    <source>
        <dbReference type="ARBA" id="ARBA00022563"/>
    </source>
</evidence>
<keyword evidence="5 12" id="KW-0658">Purine biosynthesis</keyword>
<name>A0A143BKK6_9BACT</name>
<evidence type="ECO:0000313" key="16">
    <source>
        <dbReference type="Proteomes" id="UP000076404"/>
    </source>
</evidence>
<dbReference type="Gene3D" id="3.40.50.720">
    <property type="entry name" value="NAD(P)-binding Rossmann-like Domain"/>
    <property type="match status" value="1"/>
</dbReference>
<evidence type="ECO:0000256" key="4">
    <source>
        <dbReference type="ARBA" id="ARBA00022605"/>
    </source>
</evidence>
<evidence type="ECO:0000256" key="9">
    <source>
        <dbReference type="ARBA" id="ARBA00023102"/>
    </source>
</evidence>
<evidence type="ECO:0000256" key="10">
    <source>
        <dbReference type="ARBA" id="ARBA00023167"/>
    </source>
</evidence>
<dbReference type="Pfam" id="PF02882">
    <property type="entry name" value="THF_DHG_CYH_C"/>
    <property type="match status" value="1"/>
</dbReference>
<evidence type="ECO:0000313" key="15">
    <source>
        <dbReference type="EMBL" id="AMW05030.1"/>
    </source>
</evidence>
<evidence type="ECO:0000256" key="6">
    <source>
        <dbReference type="ARBA" id="ARBA00022801"/>
    </source>
</evidence>
<dbReference type="InterPro" id="IPR020630">
    <property type="entry name" value="THF_DH/CycHdrlase_cat_dom"/>
</dbReference>
<evidence type="ECO:0000259" key="14">
    <source>
        <dbReference type="Pfam" id="PF02882"/>
    </source>
</evidence>
<dbReference type="SUPFAM" id="SSF53223">
    <property type="entry name" value="Aminoacid dehydrogenase-like, N-terminal domain"/>
    <property type="match status" value="1"/>
</dbReference>